<sequence length="584" mass="64187">MAQILDPVVSLAFSLRSSPGVYAILLGSGVSRSAGIPTGWEVVLDLIRRTAAAQGTDPGKAPDRWYVDKYGKEAGYSDLLDGLCRTQIERQQLLKGYFEPNTEEREQGLKLPTAAHHAVAELMEAGLVRVVVTTNFDRLLEQALEQRGIVPVVIGSADQAIGMIPLTHQKHCIIKIHGDYLDTRILNTEDELAAYDPAMATLVDRVFDEFGLVVCGWSATWDHALRASIERATNRRYACFWTTMGELSGEAEAVVTSRRADVVRIKSADSFFDSLLDHVRGLEEFDRPHPLSVQAAVGAAKRYLANSEQRIRLHDLYRDAMAEAKAIWTGPAFPPHGDGPTPETISARIKAYDAAGATVIALNATIGVWSRGEQDDLLVDAISEIGREQFVNGSQYTVWGSLRPYPGTVMLYAAGMASLIAKRPELLSRLLSVRTSTIGNKDKAAVSHLVALRLAERDHVAPLFGGSRRHVPMSDWLHDTLRETFRPLVAEDEDYDLLFDTFEYYFALAYVGLAVSNSGWVPVGAWAAYRHENHAIILAGLKGTEVRYGGKAFADSCEAFTRNGQSLDVNVATVESYGGRVSFY</sequence>
<dbReference type="RefSeq" id="WP_183996095.1">
    <property type="nucleotide sequence ID" value="NZ_JACIEH010000001.1"/>
</dbReference>
<dbReference type="Gene3D" id="3.40.50.1220">
    <property type="entry name" value="TPP-binding domain"/>
    <property type="match status" value="1"/>
</dbReference>
<accession>A0A7W6NWU4</accession>
<evidence type="ECO:0000313" key="1">
    <source>
        <dbReference type="EMBL" id="MBB4098001.1"/>
    </source>
</evidence>
<dbReference type="Pfam" id="PF13289">
    <property type="entry name" value="SIR2_2"/>
    <property type="match status" value="1"/>
</dbReference>
<organism evidence="1 2">
    <name type="scientific">Sphingomonas kyeonggiensis</name>
    <dbReference type="NCBI Taxonomy" id="1268553"/>
    <lineage>
        <taxon>Bacteria</taxon>
        <taxon>Pseudomonadati</taxon>
        <taxon>Pseudomonadota</taxon>
        <taxon>Alphaproteobacteria</taxon>
        <taxon>Sphingomonadales</taxon>
        <taxon>Sphingomonadaceae</taxon>
        <taxon>Sphingomonas</taxon>
    </lineage>
</organism>
<gene>
    <name evidence="1" type="ORF">GGR46_001534</name>
</gene>
<dbReference type="EMBL" id="JACIEH010000001">
    <property type="protein sequence ID" value="MBB4098001.1"/>
    <property type="molecule type" value="Genomic_DNA"/>
</dbReference>
<dbReference type="Proteomes" id="UP000557392">
    <property type="component" value="Unassembled WGS sequence"/>
</dbReference>
<evidence type="ECO:0000313" key="2">
    <source>
        <dbReference type="Proteomes" id="UP000557392"/>
    </source>
</evidence>
<dbReference type="InterPro" id="IPR029035">
    <property type="entry name" value="DHS-like_NAD/FAD-binding_dom"/>
</dbReference>
<comment type="caution">
    <text evidence="1">The sequence shown here is derived from an EMBL/GenBank/DDBJ whole genome shotgun (WGS) entry which is preliminary data.</text>
</comment>
<name>A0A7W6NWU4_9SPHN</name>
<dbReference type="AlphaFoldDB" id="A0A7W6NWU4"/>
<keyword evidence="2" id="KW-1185">Reference proteome</keyword>
<proteinExistence type="predicted"/>
<dbReference type="SUPFAM" id="SSF52467">
    <property type="entry name" value="DHS-like NAD/FAD-binding domain"/>
    <property type="match status" value="1"/>
</dbReference>
<protein>
    <recommendedName>
        <fullName evidence="3">SIR2-like protein</fullName>
    </recommendedName>
</protein>
<reference evidence="1 2" key="1">
    <citation type="submission" date="2020-08" db="EMBL/GenBank/DDBJ databases">
        <title>Genomic Encyclopedia of Type Strains, Phase IV (KMG-IV): sequencing the most valuable type-strain genomes for metagenomic binning, comparative biology and taxonomic classification.</title>
        <authorList>
            <person name="Goeker M."/>
        </authorList>
    </citation>
    <scope>NUCLEOTIDE SEQUENCE [LARGE SCALE GENOMIC DNA]</scope>
    <source>
        <strain evidence="1 2">DSM 101806</strain>
    </source>
</reference>
<evidence type="ECO:0008006" key="3">
    <source>
        <dbReference type="Google" id="ProtNLM"/>
    </source>
</evidence>